<keyword evidence="1" id="KW-1133">Transmembrane helix</keyword>
<reference evidence="3" key="1">
    <citation type="submission" date="2016-06" db="EMBL/GenBank/DDBJ databases">
        <authorList>
            <person name="Berg J.A."/>
            <person name="Grossarth S.E."/>
            <person name="Jarvis T.M."/>
            <person name="Merrill B.D."/>
            <person name="Breakwell D.P."/>
            <person name="Hope S."/>
            <person name="Grose J.H."/>
        </authorList>
    </citation>
    <scope>NUCLEOTIDE SEQUENCE [LARGE SCALE GENOMIC DNA]</scope>
</reference>
<dbReference type="Gene3D" id="3.30.420.240">
    <property type="match status" value="1"/>
</dbReference>
<evidence type="ECO:0000313" key="2">
    <source>
        <dbReference type="EMBL" id="ANZ49353.1"/>
    </source>
</evidence>
<keyword evidence="1" id="KW-0472">Membrane</keyword>
<proteinExistence type="predicted"/>
<name>A0A1B2IDL1_9CAUD</name>
<feature type="transmembrane region" description="Helical" evidence="1">
    <location>
        <begin position="590"/>
        <end position="611"/>
    </location>
</feature>
<sequence length="703" mass="79881">MILRERDWGFYPGALADDTTKNKHFMYFADTLKGLGVKHWYLHLALLDPELQGVDPHDPHLTVEQQARVIAECARNPWYYIRECLRVPADGTDGVPFKIDRGNFAMFWIFFNNIDVAIEFLRQHGKTVGMCSLLSWLLRFLEKSRTILVTKGPVLREETITKLKELRNCLPKYLWPIHPDDPDNKEAFACMAQGNKLITAIGQNDEQSANGVGRGLTAGRLFSDEGPFTNNIHIILPAALASGTAARNINEESGVPYGNVFATTPGDLATPEGQYMYELMTSGINWDERYVDIPTRQQLIDMIRHNSTSKMPRIMFYAKFNHRQLGTSDAKLADMIANATGSPDQIRRDFGGEWTTGGFNKPFSGDDARRMNGSRMRATYKDISPANYITDWYYGEMEMATKLHDRHIIGLDTSEAVGRDAIAMSIVNSVTAEYAGKMTVNETNVIGFAIHLADFMERFPNTVLILERKSTGSSVADAIILQLQSRVRDLHRRLYVRITDTNSRNDDLYKEYARGPAGGNAERFWDKFRKYIGFTTDGDKRRKLYGEVFTMALRLSAHLLRSGELIDQILGLVERSGRIDHQKSGHDDLVISWLLAMWLLLFGKNLNHYGITNNRLMIRNRNILVGGDVTGDEDAMVEEEEKQQQLMGEIEEVMKQSVGVTCPVRQMTLRNRLQSLIAQLNTDMRNVASMESLKELIQRQRMK</sequence>
<dbReference type="GeneID" id="29069393"/>
<dbReference type="Proteomes" id="UP000203302">
    <property type="component" value="Segment"/>
</dbReference>
<dbReference type="RefSeq" id="YP_009293239.1">
    <property type="nucleotide sequence ID" value="NC_031127.1"/>
</dbReference>
<dbReference type="KEGG" id="vg:29069393"/>
<dbReference type="InterPro" id="IPR027417">
    <property type="entry name" value="P-loop_NTPase"/>
</dbReference>
<protein>
    <submittedName>
        <fullName evidence="2">Putative terminase large subunit</fullName>
    </submittedName>
</protein>
<keyword evidence="1" id="KW-0812">Transmembrane</keyword>
<evidence type="ECO:0000256" key="1">
    <source>
        <dbReference type="SAM" id="Phobius"/>
    </source>
</evidence>
<accession>A0A1B2IDL1</accession>
<dbReference type="OrthoDB" id="691at10239"/>
<dbReference type="EMBL" id="KX397368">
    <property type="protein sequence ID" value="ANZ49353.1"/>
    <property type="molecule type" value="Genomic_DNA"/>
</dbReference>
<evidence type="ECO:0000313" key="3">
    <source>
        <dbReference type="Proteomes" id="UP000203302"/>
    </source>
</evidence>
<organism evidence="2 3">
    <name type="scientific">Erwinia phage vB_EamM_Huxley</name>
    <dbReference type="NCBI Taxonomy" id="1883373"/>
    <lineage>
        <taxon>Viruses</taxon>
        <taxon>Duplodnaviria</taxon>
        <taxon>Heunggongvirae</taxon>
        <taxon>Uroviricota</taxon>
        <taxon>Caudoviricetes</taxon>
        <taxon>Chimalliviridae</taxon>
        <taxon>Machinavirus</taxon>
        <taxon>Machinavirus machina</taxon>
    </lineage>
</organism>
<dbReference type="Gene3D" id="3.40.50.300">
    <property type="entry name" value="P-loop containing nucleotide triphosphate hydrolases"/>
    <property type="match status" value="1"/>
</dbReference>
<gene>
    <name evidence="2" type="ORF">HUXLEY_271</name>
</gene>